<evidence type="ECO:0000259" key="3">
    <source>
        <dbReference type="Pfam" id="PF13193"/>
    </source>
</evidence>
<proteinExistence type="inferred from homology"/>
<name>A0AAV4UVQ7_CAEEX</name>
<dbReference type="EMBL" id="BPLR01013525">
    <property type="protein sequence ID" value="GIY61816.1"/>
    <property type="molecule type" value="Genomic_DNA"/>
</dbReference>
<gene>
    <name evidence="4" type="primary">acsf3</name>
    <name evidence="4" type="ORF">CEXT_559311</name>
</gene>
<feature type="domain" description="AMP-binding enzyme C-terminal" evidence="3">
    <location>
        <begin position="446"/>
        <end position="521"/>
    </location>
</feature>
<dbReference type="Pfam" id="PF00501">
    <property type="entry name" value="AMP-binding"/>
    <property type="match status" value="1"/>
</dbReference>
<evidence type="ECO:0000256" key="1">
    <source>
        <dbReference type="ARBA" id="ARBA00006432"/>
    </source>
</evidence>
<keyword evidence="5" id="KW-1185">Reference proteome</keyword>
<evidence type="ECO:0000313" key="5">
    <source>
        <dbReference type="Proteomes" id="UP001054945"/>
    </source>
</evidence>
<feature type="domain" description="AMP-dependent synthetase/ligase" evidence="2">
    <location>
        <begin position="19"/>
        <end position="395"/>
    </location>
</feature>
<dbReference type="PANTHER" id="PTHR43201:SF8">
    <property type="entry name" value="ACYL-COA SYNTHETASE FAMILY MEMBER 3"/>
    <property type="match status" value="1"/>
</dbReference>
<evidence type="ECO:0000313" key="4">
    <source>
        <dbReference type="EMBL" id="GIY61816.1"/>
    </source>
</evidence>
<dbReference type="InterPro" id="IPR042099">
    <property type="entry name" value="ANL_N_sf"/>
</dbReference>
<comment type="caution">
    <text evidence="4">The sequence shown here is derived from an EMBL/GenBank/DDBJ whole genome shotgun (WGS) entry which is preliminary data.</text>
</comment>
<dbReference type="InterPro" id="IPR020845">
    <property type="entry name" value="AMP-binding_CS"/>
</dbReference>
<dbReference type="CDD" id="cd05941">
    <property type="entry name" value="MCS"/>
    <property type="match status" value="1"/>
</dbReference>
<dbReference type="Proteomes" id="UP001054945">
    <property type="component" value="Unassembled WGS sequence"/>
</dbReference>
<keyword evidence="4" id="KW-0436">Ligase</keyword>
<comment type="similarity">
    <text evidence="1">Belongs to the ATP-dependent AMP-binding enzyme family.</text>
</comment>
<dbReference type="GO" id="GO:0031956">
    <property type="term" value="F:medium-chain fatty acid-CoA ligase activity"/>
    <property type="evidence" value="ECO:0007669"/>
    <property type="project" value="TreeGrafter"/>
</dbReference>
<accession>A0AAV4UVQ7</accession>
<dbReference type="InterPro" id="IPR045851">
    <property type="entry name" value="AMP-bd_C_sf"/>
</dbReference>
<protein>
    <submittedName>
        <fullName evidence="4">Malonate--CoA ligase ACSF3, mitochondrial</fullName>
    </submittedName>
</protein>
<organism evidence="4 5">
    <name type="scientific">Caerostris extrusa</name>
    <name type="common">Bark spider</name>
    <name type="synonym">Caerostris bankana</name>
    <dbReference type="NCBI Taxonomy" id="172846"/>
    <lineage>
        <taxon>Eukaryota</taxon>
        <taxon>Metazoa</taxon>
        <taxon>Ecdysozoa</taxon>
        <taxon>Arthropoda</taxon>
        <taxon>Chelicerata</taxon>
        <taxon>Arachnida</taxon>
        <taxon>Araneae</taxon>
        <taxon>Araneomorphae</taxon>
        <taxon>Entelegynae</taxon>
        <taxon>Araneoidea</taxon>
        <taxon>Araneidae</taxon>
        <taxon>Caerostris</taxon>
    </lineage>
</organism>
<evidence type="ECO:0000259" key="2">
    <source>
        <dbReference type="Pfam" id="PF00501"/>
    </source>
</evidence>
<dbReference type="InterPro" id="IPR025110">
    <property type="entry name" value="AMP-bd_C"/>
</dbReference>
<dbReference type="AlphaFoldDB" id="A0AAV4UVQ7"/>
<dbReference type="PANTHER" id="PTHR43201">
    <property type="entry name" value="ACYL-COA SYNTHETASE"/>
    <property type="match status" value="1"/>
</dbReference>
<reference evidence="4 5" key="1">
    <citation type="submission" date="2021-06" db="EMBL/GenBank/DDBJ databases">
        <title>Caerostris extrusa draft genome.</title>
        <authorList>
            <person name="Kono N."/>
            <person name="Arakawa K."/>
        </authorList>
    </citation>
    <scope>NUCLEOTIDE SEQUENCE [LARGE SCALE GENOMIC DNA]</scope>
</reference>
<dbReference type="Gene3D" id="3.30.300.30">
    <property type="match status" value="1"/>
</dbReference>
<sequence>MDPAGIGKCSPDHDSRCNTAVIDNLGSYKYKDILHSSYLLAQKIKKYIPDSNERISFLCSNDATYVSVLLACWITGNTAVPLCTKHPESLLEYYVTDSQSKLLISNETFLDPIKNIASKSNLPSFVVNHDILSIPSLTNEHKLLDSEFFSWKSNYEDRKALIIYTSGTTGPPKGVVLNHGTLHSQVTAVIKMWEISATDAILHSLPLHHIHGIMNALLCPLKIGGTVVMQQKFDAVEAWKHFLAMDSKPRVNLFFAVPTMYAKLVQEFEKVGKNENDAREQCLKSMRLMCSGSASLPVPVFYRMEEITGHRLVERFGMSEIGMALSTSLNGPREAGTVGIPLPDVQVKIRKINDGSSNQVTDLIVGNHHEVKVLSENENSGELLVKGPNVFKEYWNKEKATRETFTDDGWFLTGDTACFEKGAFKILGRTSVDIIKSGGYKISALEVESCLLRHPDIIECTVFGVPDDVWGERVAAVLMYKKGKEISNSELKAWCKQYIAPYAVPTIIKNVNEIPRNVMGKVNKKELKLKYKSLN</sequence>
<dbReference type="Pfam" id="PF13193">
    <property type="entry name" value="AMP-binding_C"/>
    <property type="match status" value="1"/>
</dbReference>
<dbReference type="InterPro" id="IPR000873">
    <property type="entry name" value="AMP-dep_synth/lig_dom"/>
</dbReference>
<dbReference type="PROSITE" id="PS00455">
    <property type="entry name" value="AMP_BINDING"/>
    <property type="match status" value="1"/>
</dbReference>
<dbReference type="GO" id="GO:0006631">
    <property type="term" value="P:fatty acid metabolic process"/>
    <property type="evidence" value="ECO:0007669"/>
    <property type="project" value="TreeGrafter"/>
</dbReference>
<dbReference type="SUPFAM" id="SSF56801">
    <property type="entry name" value="Acetyl-CoA synthetase-like"/>
    <property type="match status" value="1"/>
</dbReference>
<dbReference type="Gene3D" id="3.40.50.12780">
    <property type="entry name" value="N-terminal domain of ligase-like"/>
    <property type="match status" value="1"/>
</dbReference>